<keyword evidence="11" id="KW-1185">Reference proteome</keyword>
<feature type="domain" description="ABC3 transporter permease C-terminal" evidence="9">
    <location>
        <begin position="637"/>
        <end position="748"/>
    </location>
</feature>
<dbReference type="PANTHER" id="PTHR30287:SF1">
    <property type="entry name" value="INNER MEMBRANE PROTEIN"/>
    <property type="match status" value="1"/>
</dbReference>
<feature type="transmembrane region" description="Helical" evidence="8">
    <location>
        <begin position="1024"/>
        <end position="1047"/>
    </location>
</feature>
<dbReference type="PANTHER" id="PTHR30287">
    <property type="entry name" value="MEMBRANE COMPONENT OF PREDICTED ABC SUPERFAMILY METABOLITE UPTAKE TRANSPORTER"/>
    <property type="match status" value="1"/>
</dbReference>
<evidence type="ECO:0000256" key="7">
    <source>
        <dbReference type="SAM" id="MobiDB-lite"/>
    </source>
</evidence>
<feature type="transmembrane region" description="Helical" evidence="8">
    <location>
        <begin position="20"/>
        <end position="40"/>
    </location>
</feature>
<protein>
    <submittedName>
        <fullName evidence="10">Large transmembrane protein involved in transport</fullName>
    </submittedName>
</protein>
<feature type="domain" description="ABC3 transporter permease C-terminal" evidence="9">
    <location>
        <begin position="1031"/>
        <end position="1136"/>
    </location>
</feature>
<keyword evidence="4 8" id="KW-1133">Transmembrane helix</keyword>
<feature type="transmembrane region" description="Helical" evidence="8">
    <location>
        <begin position="1119"/>
        <end position="1139"/>
    </location>
</feature>
<keyword evidence="6" id="KW-0175">Coiled coil</keyword>
<evidence type="ECO:0000256" key="8">
    <source>
        <dbReference type="SAM" id="Phobius"/>
    </source>
</evidence>
<dbReference type="PATRIC" id="fig|270498.16.peg.928"/>
<evidence type="ECO:0000256" key="4">
    <source>
        <dbReference type="ARBA" id="ARBA00022989"/>
    </source>
</evidence>
<evidence type="ECO:0000256" key="6">
    <source>
        <dbReference type="SAM" id="Coils"/>
    </source>
</evidence>
<keyword evidence="5 8" id="KW-0472">Membrane</keyword>
<evidence type="ECO:0000256" key="3">
    <source>
        <dbReference type="ARBA" id="ARBA00022692"/>
    </source>
</evidence>
<feature type="coiled-coil region" evidence="6">
    <location>
        <begin position="517"/>
        <end position="601"/>
    </location>
</feature>
<dbReference type="Proteomes" id="UP000034076">
    <property type="component" value="Unassembled WGS sequence"/>
</dbReference>
<evidence type="ECO:0000256" key="1">
    <source>
        <dbReference type="ARBA" id="ARBA00004651"/>
    </source>
</evidence>
<dbReference type="InterPro" id="IPR003838">
    <property type="entry name" value="ABC3_permease_C"/>
</dbReference>
<reference evidence="10 11" key="1">
    <citation type="submission" date="2015-04" db="EMBL/GenBank/DDBJ databases">
        <title>Draft genome sequence of bacteremic isolate Catabacter hongkongensis type strain HKU16T.</title>
        <authorList>
            <person name="Lau S.K."/>
            <person name="Teng J.L."/>
            <person name="Huang Y."/>
            <person name="Curreem S.O."/>
            <person name="Tsui S.K."/>
            <person name="Woo P.C."/>
        </authorList>
    </citation>
    <scope>NUCLEOTIDE SEQUENCE [LARGE SCALE GENOMIC DNA]</scope>
    <source>
        <strain evidence="10 11">HKU16</strain>
    </source>
</reference>
<keyword evidence="2" id="KW-1003">Cell membrane</keyword>
<evidence type="ECO:0000259" key="9">
    <source>
        <dbReference type="Pfam" id="PF02687"/>
    </source>
</evidence>
<feature type="transmembrane region" description="Helical" evidence="8">
    <location>
        <begin position="1080"/>
        <end position="1099"/>
    </location>
</feature>
<dbReference type="Pfam" id="PF02687">
    <property type="entry name" value="FtsX"/>
    <property type="match status" value="2"/>
</dbReference>
<keyword evidence="3 8" id="KW-0812">Transmembrane</keyword>
<feature type="region of interest" description="Disordered" evidence="7">
    <location>
        <begin position="141"/>
        <end position="170"/>
    </location>
</feature>
<comment type="caution">
    <text evidence="10">The sequence shown here is derived from an EMBL/GenBank/DDBJ whole genome shotgun (WGS) entry which is preliminary data.</text>
</comment>
<feature type="transmembrane region" description="Helical" evidence="8">
    <location>
        <begin position="633"/>
        <end position="652"/>
    </location>
</feature>
<proteinExistence type="predicted"/>
<feature type="coiled-coil region" evidence="6">
    <location>
        <begin position="289"/>
        <end position="380"/>
    </location>
</feature>
<name>A0A0M2NLI0_9FIRM</name>
<evidence type="ECO:0000256" key="5">
    <source>
        <dbReference type="ARBA" id="ARBA00023136"/>
    </source>
</evidence>
<sequence length="1157" mass="127013">MKKASLKDIWRSVRNGKKRFFAILIITALGMAMLTGLYAACQDMYYSADRFFEEQNLFDVQILSTLGLTGDDLDVLSQVEGVENADGVYSEEVFTEINGTRYTADMTTLSSKGLNRPYILSGALPQNPDEIAVPQSYLDESGKSVGDTLSIQEEEDGEETDEEDTSDSDLDIDVELEEETATFPVTTYTITGVVIDATNITNEENEGFRTSSGSDFTFFVAAEAVNSDVYTAVYVSLTDTGDINSFSDEYESTVDAFVGNIEANIKQQREQARYDAVVGEATEKLEDARQTMDEKFADADRQLAEGEQELSDGRAELSDGEKELAEQEKNAKEQFEKARNEIQDGKNELAEKRQQAESEFAGAQQQIDSAQTQLDESRVQIEAGLAQVKGTLAGAWPETEWNALVDAAGALAAAGSSDEDIARGTATQSNALYSALAAVTGSLSAGLQQQLGQLQAYLDALNQNPSASAEEKETVATSIKQLEEKKQQLDALPSSCVQLALGMGKINGGQAALDTEKAVFEQKKAEAIQQMDDAAAQLTDGEEKLNAEEEKAWAQIAQARQDIADGKNELTEGEEELNKNKDEYLEKKAEAEQKLADGYDELSDIDMTKWYVQDRTSLESYSSLKSDMSSIEAVGTAFPIVFLLVAILISLTTMTRMVEEERGLIGTYKALGFRNADISKKYLVFAFAACLLGGLLGDILGFIFMPKLISYIFDSLYILPEFYLQFDLLYGIGGIALFMAGIVGATAIACRSELQHMPAALMRPKAPRAGARVFLERIPIIWNRMKFLSKVTVRNLFRYKKRFFMTIIGIAGCTALVLCGFAIRDSVNSLTPKQYDNIYQYDLMVVADDKDYGELSQELSGQGALANHMDVRLTTVGLINSSENSENVQLMVVPDDASLDGYINILDLSGNKISLGEKDVLVTRSAANTLGLKEGDTIELEDSDLERRETVLTGVVQNYLGNTVYMKQALYDELFGDYAPNAMLADLNDTVTDQPAYAESLLQNGKVLSSLSTTAQIEEFSFDLINAVVLLLIVMAGGLAFVVLFTLSNTNISERIRELATIKVLGFYDREVHQYVNKETLILTLIGIVVGLPVGRVLSGFLTSALNMPSLYFEVNVEPFSYIISAVISFCFALIVNLMTNRTLNRIDMVEALKSIE</sequence>
<feature type="compositionally biased region" description="Acidic residues" evidence="7">
    <location>
        <begin position="152"/>
        <end position="170"/>
    </location>
</feature>
<dbReference type="InterPro" id="IPR038766">
    <property type="entry name" value="Membrane_comp_ABC_pdt"/>
</dbReference>
<comment type="subcellular location">
    <subcellularLocation>
        <location evidence="1">Cell membrane</location>
        <topology evidence="1">Multi-pass membrane protein</topology>
    </subcellularLocation>
</comment>
<accession>A0A0M2NLI0</accession>
<dbReference type="EMBL" id="LAYJ01000088">
    <property type="protein sequence ID" value="KKI51100.1"/>
    <property type="molecule type" value="Genomic_DNA"/>
</dbReference>
<dbReference type="AlphaFoldDB" id="A0A0M2NLI0"/>
<gene>
    <name evidence="10" type="ORF">CHK_1487</name>
</gene>
<dbReference type="GO" id="GO:0005886">
    <property type="term" value="C:plasma membrane"/>
    <property type="evidence" value="ECO:0007669"/>
    <property type="project" value="UniProtKB-SubCell"/>
</dbReference>
<evidence type="ECO:0000313" key="10">
    <source>
        <dbReference type="EMBL" id="KKI51100.1"/>
    </source>
</evidence>
<dbReference type="RefSeq" id="WP_046443352.1">
    <property type="nucleotide sequence ID" value="NZ_LAYJ01000088.1"/>
</dbReference>
<feature type="coiled-coil region" evidence="6">
    <location>
        <begin position="444"/>
        <end position="492"/>
    </location>
</feature>
<dbReference type="OrthoDB" id="5137249at2"/>
<evidence type="ECO:0000256" key="2">
    <source>
        <dbReference type="ARBA" id="ARBA00022475"/>
    </source>
</evidence>
<feature type="transmembrane region" description="Helical" evidence="8">
    <location>
        <begin position="682"/>
        <end position="708"/>
    </location>
</feature>
<organism evidence="10 11">
    <name type="scientific">Christensenella hongkongensis</name>
    <dbReference type="NCBI Taxonomy" id="270498"/>
    <lineage>
        <taxon>Bacteria</taxon>
        <taxon>Bacillati</taxon>
        <taxon>Bacillota</taxon>
        <taxon>Clostridia</taxon>
        <taxon>Christensenellales</taxon>
        <taxon>Christensenellaceae</taxon>
        <taxon>Christensenella</taxon>
    </lineage>
</organism>
<feature type="transmembrane region" description="Helical" evidence="8">
    <location>
        <begin position="728"/>
        <end position="750"/>
    </location>
</feature>
<feature type="transmembrane region" description="Helical" evidence="8">
    <location>
        <begin position="803"/>
        <end position="823"/>
    </location>
</feature>
<dbReference type="STRING" id="270498.CHK_1487"/>
<dbReference type="CDD" id="cd06503">
    <property type="entry name" value="ATP-synt_Fo_b"/>
    <property type="match status" value="1"/>
</dbReference>
<evidence type="ECO:0000313" key="11">
    <source>
        <dbReference type="Proteomes" id="UP000034076"/>
    </source>
</evidence>